<dbReference type="VEuPathDB" id="FungiDB:PNEJI1_003770"/>
<reference evidence="1 2" key="1">
    <citation type="journal article" date="2012" name="MBio">
        <title>De novo assembly of the Pneumocystis jirovecii genome from a single bronchoalveolar lavage fluid specimen from a patient.</title>
        <authorList>
            <person name="Cisse O.H."/>
            <person name="Pagni M."/>
            <person name="Hauser P.M."/>
        </authorList>
    </citation>
    <scope>NUCLEOTIDE SEQUENCE [LARGE SCALE GENOMIC DNA]</scope>
    <source>
        <strain evidence="1 2">SE8</strain>
    </source>
</reference>
<gene>
    <name evidence="1" type="ORF">PNEJI1_003770</name>
</gene>
<evidence type="ECO:0000313" key="1">
    <source>
        <dbReference type="EMBL" id="CCJ31539.1"/>
    </source>
</evidence>
<name>L0PHJ0_PNEJI</name>
<sequence>MLFSWNEVALKHISRAKDLMDRRIPARISISPAESCLSGRIPIVDVPIFFFNIYLKLAQLKNTSKKV</sequence>
<dbReference type="EMBL" id="CAKM01000341">
    <property type="protein sequence ID" value="CCJ31539.1"/>
    <property type="molecule type" value="Genomic_DNA"/>
</dbReference>
<organism evidence="2">
    <name type="scientific">Pneumocystis jirovecii</name>
    <name type="common">Human pneumocystis pneumonia agent</name>
    <dbReference type="NCBI Taxonomy" id="42068"/>
    <lineage>
        <taxon>Eukaryota</taxon>
        <taxon>Fungi</taxon>
        <taxon>Dikarya</taxon>
        <taxon>Ascomycota</taxon>
        <taxon>Taphrinomycotina</taxon>
        <taxon>Pneumocystomycetes</taxon>
        <taxon>Pneumocystaceae</taxon>
        <taxon>Pneumocystis</taxon>
    </lineage>
</organism>
<dbReference type="AlphaFoldDB" id="L0PHJ0"/>
<comment type="caution">
    <text evidence="1">The sequence shown here is derived from an EMBL/GenBank/DDBJ whole genome shotgun (WGS) entry which is preliminary data.</text>
</comment>
<evidence type="ECO:0000313" key="2">
    <source>
        <dbReference type="Proteomes" id="UP000010422"/>
    </source>
</evidence>
<protein>
    <submittedName>
        <fullName evidence="1">Uncharacterized protein</fullName>
    </submittedName>
</protein>
<dbReference type="InParanoid" id="L0PHJ0"/>
<dbReference type="Proteomes" id="UP000010422">
    <property type="component" value="Unassembled WGS sequence"/>
</dbReference>
<proteinExistence type="predicted"/>
<accession>L0PHJ0</accession>